<accession>A0A7T0FZF2</accession>
<dbReference type="PROSITE" id="PS51257">
    <property type="entry name" value="PROKAR_LIPOPROTEIN"/>
    <property type="match status" value="1"/>
</dbReference>
<keyword evidence="1" id="KW-0732">Signal</keyword>
<evidence type="ECO:0000256" key="1">
    <source>
        <dbReference type="SAM" id="SignalP"/>
    </source>
</evidence>
<dbReference type="KEGG" id="nli:G3M70_02140"/>
<proteinExistence type="predicted"/>
<evidence type="ECO:0000313" key="3">
    <source>
        <dbReference type="Proteomes" id="UP000594688"/>
    </source>
</evidence>
<feature type="signal peptide" evidence="1">
    <location>
        <begin position="1"/>
        <end position="32"/>
    </location>
</feature>
<reference evidence="2 3" key="1">
    <citation type="submission" date="2020-02" db="EMBL/GenBank/DDBJ databases">
        <title>Genomic and physiological characterization of two novel Nitrospinaceae genera.</title>
        <authorList>
            <person name="Mueller A.J."/>
            <person name="Jung M.-Y."/>
            <person name="Strachan C.R."/>
            <person name="Herbold C.W."/>
            <person name="Kirkegaard R.H."/>
            <person name="Daims H."/>
        </authorList>
    </citation>
    <scope>NUCLEOTIDE SEQUENCE [LARGE SCALE GENOMIC DNA]</scope>
    <source>
        <strain evidence="2">EB</strain>
    </source>
</reference>
<protein>
    <submittedName>
        <fullName evidence="2">Uncharacterized protein</fullName>
    </submittedName>
</protein>
<name>A0A7T0FZF2_9BACT</name>
<dbReference type="AlphaFoldDB" id="A0A7T0FZF2"/>
<sequence length="202" mass="22984">MYPKTNKLKQASSLLVFAITLPLLFSCSMAFGQSNFGNPEMGPGPNNSNTDIVPAPKTVYNRTLKLKDPGIYVKLKDWYCTSIPFKERLKKIIDKTIGDTNQLGRAPIPSEIQELSNFSSDLIDETKRMEQMGNPQYFNPLPGNFQQSVHKTCYTKAELDQIEKFGKDFDKYLEDQGYYRGQPDDPTGEAMLEYRRALYGVQ</sequence>
<feature type="chain" id="PRO_5032670704" evidence="1">
    <location>
        <begin position="33"/>
        <end position="202"/>
    </location>
</feature>
<gene>
    <name evidence="2" type="ORF">G3M70_02140</name>
</gene>
<dbReference type="Proteomes" id="UP000594688">
    <property type="component" value="Chromosome"/>
</dbReference>
<evidence type="ECO:0000313" key="2">
    <source>
        <dbReference type="EMBL" id="QPJ60751.1"/>
    </source>
</evidence>
<dbReference type="EMBL" id="CP048685">
    <property type="protein sequence ID" value="QPJ60751.1"/>
    <property type="molecule type" value="Genomic_DNA"/>
</dbReference>
<organism evidence="2 3">
    <name type="scientific">Candidatus Nitronauta litoralis</name>
    <dbReference type="NCBI Taxonomy" id="2705533"/>
    <lineage>
        <taxon>Bacteria</taxon>
        <taxon>Pseudomonadati</taxon>
        <taxon>Nitrospinota/Tectimicrobiota group</taxon>
        <taxon>Nitrospinota</taxon>
        <taxon>Nitrospinia</taxon>
        <taxon>Nitrospinales</taxon>
        <taxon>Nitrospinaceae</taxon>
        <taxon>Candidatus Nitronauta</taxon>
    </lineage>
</organism>